<organism evidence="2 3">
    <name type="scientific">Sphingopyxis alaskensis (strain DSM 13593 / LMG 18877 / RB2256)</name>
    <name type="common">Sphingomonas alaskensis</name>
    <dbReference type="NCBI Taxonomy" id="317655"/>
    <lineage>
        <taxon>Bacteria</taxon>
        <taxon>Pseudomonadati</taxon>
        <taxon>Pseudomonadota</taxon>
        <taxon>Alphaproteobacteria</taxon>
        <taxon>Sphingomonadales</taxon>
        <taxon>Sphingomonadaceae</taxon>
        <taxon>Sphingopyxis</taxon>
    </lineage>
</organism>
<accession>Q1GSV3</accession>
<dbReference type="KEGG" id="sal:Sala_1556"/>
<gene>
    <name evidence="2" type="ordered locus">Sala_1556</name>
</gene>
<dbReference type="STRING" id="317655.Sala_1556"/>
<evidence type="ECO:0000313" key="3">
    <source>
        <dbReference type="Proteomes" id="UP000006578"/>
    </source>
</evidence>
<proteinExistence type="predicted"/>
<sequence>MPDGDQAAVAATLLHGPRHLPPGLFAGTEATVLRGLRVHANTISHARLVALEETFPRLREHLGAADFNRLSRAFVEAGGAERRGLADIGAGFADWLDDALAADIARVEWAWLESYHAADAGALRLADLAGDDEAALLARPVRRHPAARIVPLATGAAPCLDPAFAPDTAAILITRPDAEVRLFAAHPADAAALDAAAQFSPLGSLIALLDEEHPGGGGAIAALIDAGAFEEVAP</sequence>
<evidence type="ECO:0000259" key="1">
    <source>
        <dbReference type="Pfam" id="PF09836"/>
    </source>
</evidence>
<keyword evidence="3" id="KW-1185">Reference proteome</keyword>
<dbReference type="InterPro" id="IPR044922">
    <property type="entry name" value="DUF2063_N_sf"/>
</dbReference>
<feature type="domain" description="Putative DNA-binding" evidence="1">
    <location>
        <begin position="6"/>
        <end position="96"/>
    </location>
</feature>
<dbReference type="Proteomes" id="UP000006578">
    <property type="component" value="Chromosome"/>
</dbReference>
<dbReference type="RefSeq" id="WP_011541849.1">
    <property type="nucleotide sequence ID" value="NC_008048.1"/>
</dbReference>
<dbReference type="HOGENOM" id="CLU_1165224_0_0_5"/>
<evidence type="ECO:0000313" key="2">
    <source>
        <dbReference type="EMBL" id="ABF53269.1"/>
    </source>
</evidence>
<reference evidence="2 3" key="1">
    <citation type="journal article" date="2009" name="Proc. Natl. Acad. Sci. U.S.A.">
        <title>The genomic basis of trophic strategy in marine bacteria.</title>
        <authorList>
            <person name="Lauro F.M."/>
            <person name="McDougald D."/>
            <person name="Thomas T."/>
            <person name="Williams T.J."/>
            <person name="Egan S."/>
            <person name="Rice S."/>
            <person name="DeMaere M.Z."/>
            <person name="Ting L."/>
            <person name="Ertan H."/>
            <person name="Johnson J."/>
            <person name="Ferriera S."/>
            <person name="Lapidus A."/>
            <person name="Anderson I."/>
            <person name="Kyrpides N."/>
            <person name="Munk A.C."/>
            <person name="Detter C."/>
            <person name="Han C.S."/>
            <person name="Brown M.V."/>
            <person name="Robb F.T."/>
            <person name="Kjelleberg S."/>
            <person name="Cavicchioli R."/>
        </authorList>
    </citation>
    <scope>NUCLEOTIDE SEQUENCE [LARGE SCALE GENOMIC DNA]</scope>
    <source>
        <strain evidence="3">DSM 13593 / LMG 18877 / RB2256</strain>
    </source>
</reference>
<dbReference type="InterPro" id="IPR018640">
    <property type="entry name" value="DUF2063"/>
</dbReference>
<dbReference type="Pfam" id="PF09836">
    <property type="entry name" value="DUF2063"/>
    <property type="match status" value="1"/>
</dbReference>
<dbReference type="AlphaFoldDB" id="Q1GSV3"/>
<dbReference type="OrthoDB" id="343356at2"/>
<dbReference type="Gene3D" id="1.10.150.690">
    <property type="entry name" value="DUF2063"/>
    <property type="match status" value="1"/>
</dbReference>
<name>Q1GSV3_SPHAL</name>
<dbReference type="eggNOG" id="COG3219">
    <property type="taxonomic scope" value="Bacteria"/>
</dbReference>
<dbReference type="EMBL" id="CP000356">
    <property type="protein sequence ID" value="ABF53269.1"/>
    <property type="molecule type" value="Genomic_DNA"/>
</dbReference>
<protein>
    <recommendedName>
        <fullName evidence="1">Putative DNA-binding domain-containing protein</fullName>
    </recommendedName>
</protein>